<keyword evidence="2" id="KW-1185">Reference proteome</keyword>
<comment type="caution">
    <text evidence="1">The sequence shown here is derived from an EMBL/GenBank/DDBJ whole genome shotgun (WGS) entry which is preliminary data.</text>
</comment>
<evidence type="ECO:0000313" key="2">
    <source>
        <dbReference type="Proteomes" id="UP001165296"/>
    </source>
</evidence>
<proteinExistence type="predicted"/>
<dbReference type="Proteomes" id="UP001165296">
    <property type="component" value="Unassembled WGS sequence"/>
</dbReference>
<dbReference type="RefSeq" id="WP_226173088.1">
    <property type="nucleotide sequence ID" value="NZ_JAJADR010000001.1"/>
</dbReference>
<organism evidence="1 2">
    <name type="scientific">Hymenobacter lucidus</name>
    <dbReference type="NCBI Taxonomy" id="2880930"/>
    <lineage>
        <taxon>Bacteria</taxon>
        <taxon>Pseudomonadati</taxon>
        <taxon>Bacteroidota</taxon>
        <taxon>Cytophagia</taxon>
        <taxon>Cytophagales</taxon>
        <taxon>Hymenobacteraceae</taxon>
        <taxon>Hymenobacter</taxon>
    </lineage>
</organism>
<name>A0ABS8AMM9_9BACT</name>
<protein>
    <recommendedName>
        <fullName evidence="3">STAS/SEC14 domain-containing protein</fullName>
    </recommendedName>
</protein>
<sequence length="140" mass="16223">MYQQLYSTDALDITYRPDTCLLIARWMRPITMVEMHTTYEAVLAAAGRAGCRYWLLDIRRRNNSDEETARWVTDEFMPQAATQLHGTVYVSVLLSPSYLYEVGTRPVLAALPVDTHRPYRIQYFTDEREANDWLAAKVGQ</sequence>
<accession>A0ABS8AMM9</accession>
<evidence type="ECO:0000313" key="1">
    <source>
        <dbReference type="EMBL" id="MCB2407384.1"/>
    </source>
</evidence>
<gene>
    <name evidence="1" type="ORF">LGH74_05310</name>
</gene>
<evidence type="ECO:0008006" key="3">
    <source>
        <dbReference type="Google" id="ProtNLM"/>
    </source>
</evidence>
<dbReference type="EMBL" id="JAJADR010000001">
    <property type="protein sequence ID" value="MCB2407384.1"/>
    <property type="molecule type" value="Genomic_DNA"/>
</dbReference>
<reference evidence="1" key="1">
    <citation type="submission" date="2021-10" db="EMBL/GenBank/DDBJ databases">
        <authorList>
            <person name="Dean J.D."/>
            <person name="Kim M.K."/>
            <person name="Newey C.N."/>
            <person name="Stoker T.S."/>
            <person name="Thompson D.W."/>
            <person name="Grose J.H."/>
        </authorList>
    </citation>
    <scope>NUCLEOTIDE SEQUENCE</scope>
    <source>
        <strain evidence="1">BT178</strain>
    </source>
</reference>